<proteinExistence type="predicted"/>
<protein>
    <recommendedName>
        <fullName evidence="4">Beta-lactamase-related domain-containing protein</fullName>
    </recommendedName>
</protein>
<keyword evidence="3" id="KW-1185">Reference proteome</keyword>
<accession>A0AA40E3H4</accession>
<dbReference type="AlphaFoldDB" id="A0AA40E3H4"/>
<dbReference type="SUPFAM" id="SSF56601">
    <property type="entry name" value="beta-lactamase/transpeptidase-like"/>
    <property type="match status" value="1"/>
</dbReference>
<sequence length="292" mass="30454">MGKVAYHPLGDDETSGLSGYVQPVENGNILTLPVLGGKSGLSGDCGARGPMALLFSEVPVCTKAPQPQVVAAEALLLGFSSSSGICLVGPIPAPGLVRISRSWSGGPSRKSPLCCICDFLNRDFSLSQHKTGLPRRGAVPQALLANMLSPPPQTRHHAPLTPRRSPPSPLGPNSVGLFSQNCPFLGPAYHAPNVTISAAPLRAASAAFDAALTKAVAERQIDAAKTFYAIDVYSSDQFIYSRFYTALSSTNKTAVAVGPDTVFRIFSISKLITVYAFLARLGGGGGVTGMNL</sequence>
<comment type="caution">
    <text evidence="2">The sequence shown here is derived from an EMBL/GenBank/DDBJ whole genome shotgun (WGS) entry which is preliminary data.</text>
</comment>
<reference evidence="2" key="1">
    <citation type="submission" date="2023-06" db="EMBL/GenBank/DDBJ databases">
        <title>Genome-scale phylogeny and comparative genomics of the fungal order Sordariales.</title>
        <authorList>
            <consortium name="Lawrence Berkeley National Laboratory"/>
            <person name="Hensen N."/>
            <person name="Bonometti L."/>
            <person name="Westerberg I."/>
            <person name="Brannstrom I.O."/>
            <person name="Guillou S."/>
            <person name="Cros-Aarteil S."/>
            <person name="Calhoun S."/>
            <person name="Haridas S."/>
            <person name="Kuo A."/>
            <person name="Mondo S."/>
            <person name="Pangilinan J."/>
            <person name="Riley R."/>
            <person name="Labutti K."/>
            <person name="Andreopoulos B."/>
            <person name="Lipzen A."/>
            <person name="Chen C."/>
            <person name="Yanf M."/>
            <person name="Daum C."/>
            <person name="Ng V."/>
            <person name="Clum A."/>
            <person name="Steindorff A."/>
            <person name="Ohm R."/>
            <person name="Martin F."/>
            <person name="Silar P."/>
            <person name="Natvig D."/>
            <person name="Lalanne C."/>
            <person name="Gautier V."/>
            <person name="Ament-Velasquez S.L."/>
            <person name="Kruys A."/>
            <person name="Hutchinson M.I."/>
            <person name="Powell A.J."/>
            <person name="Barry K."/>
            <person name="Miller A.N."/>
            <person name="Grigoriev I.V."/>
            <person name="Debuchy R."/>
            <person name="Gladieux P."/>
            <person name="Thoren M.H."/>
            <person name="Johannesson H."/>
        </authorList>
    </citation>
    <scope>NUCLEOTIDE SEQUENCE</scope>
    <source>
        <strain evidence="2">SMH4607-1</strain>
    </source>
</reference>
<gene>
    <name evidence="2" type="ORF">B0H67DRAFT_137047</name>
</gene>
<dbReference type="Proteomes" id="UP001172102">
    <property type="component" value="Unassembled WGS sequence"/>
</dbReference>
<evidence type="ECO:0000313" key="3">
    <source>
        <dbReference type="Proteomes" id="UP001172102"/>
    </source>
</evidence>
<name>A0AA40E3H4_9PEZI</name>
<dbReference type="Gene3D" id="3.40.710.10">
    <property type="entry name" value="DD-peptidase/beta-lactamase superfamily"/>
    <property type="match status" value="1"/>
</dbReference>
<organism evidence="2 3">
    <name type="scientific">Lasiosphaeris hirsuta</name>
    <dbReference type="NCBI Taxonomy" id="260670"/>
    <lineage>
        <taxon>Eukaryota</taxon>
        <taxon>Fungi</taxon>
        <taxon>Dikarya</taxon>
        <taxon>Ascomycota</taxon>
        <taxon>Pezizomycotina</taxon>
        <taxon>Sordariomycetes</taxon>
        <taxon>Sordariomycetidae</taxon>
        <taxon>Sordariales</taxon>
        <taxon>Lasiosphaeriaceae</taxon>
        <taxon>Lasiosphaeris</taxon>
    </lineage>
</organism>
<dbReference type="EMBL" id="JAUKUA010000002">
    <property type="protein sequence ID" value="KAK0725690.1"/>
    <property type="molecule type" value="Genomic_DNA"/>
</dbReference>
<evidence type="ECO:0008006" key="4">
    <source>
        <dbReference type="Google" id="ProtNLM"/>
    </source>
</evidence>
<evidence type="ECO:0000313" key="2">
    <source>
        <dbReference type="EMBL" id="KAK0725690.1"/>
    </source>
</evidence>
<dbReference type="InterPro" id="IPR012338">
    <property type="entry name" value="Beta-lactam/transpept-like"/>
</dbReference>
<feature type="region of interest" description="Disordered" evidence="1">
    <location>
        <begin position="148"/>
        <end position="172"/>
    </location>
</feature>
<evidence type="ECO:0000256" key="1">
    <source>
        <dbReference type="SAM" id="MobiDB-lite"/>
    </source>
</evidence>